<evidence type="ECO:0000256" key="6">
    <source>
        <dbReference type="SAM" id="Phobius"/>
    </source>
</evidence>
<dbReference type="InterPro" id="IPR036259">
    <property type="entry name" value="MFS_trans_sf"/>
</dbReference>
<keyword evidence="5 6" id="KW-0472">Membrane</keyword>
<evidence type="ECO:0000256" key="3">
    <source>
        <dbReference type="ARBA" id="ARBA00022692"/>
    </source>
</evidence>
<feature type="transmembrane region" description="Helical" evidence="6">
    <location>
        <begin position="144"/>
        <end position="163"/>
    </location>
</feature>
<dbReference type="STRING" id="675864.SAMN04489747_1221"/>
<keyword evidence="2" id="KW-0813">Transport</keyword>
<dbReference type="Gene3D" id="1.20.1250.20">
    <property type="entry name" value="MFS general substrate transporter like domains"/>
    <property type="match status" value="2"/>
</dbReference>
<dbReference type="PANTHER" id="PTHR43385:SF1">
    <property type="entry name" value="RIBOFLAVIN TRANSPORTER RIBJ"/>
    <property type="match status" value="1"/>
</dbReference>
<evidence type="ECO:0000256" key="2">
    <source>
        <dbReference type="ARBA" id="ARBA00022448"/>
    </source>
</evidence>
<dbReference type="InterPro" id="IPR020846">
    <property type="entry name" value="MFS_dom"/>
</dbReference>
<feature type="transmembrane region" description="Helical" evidence="6">
    <location>
        <begin position="278"/>
        <end position="296"/>
    </location>
</feature>
<dbReference type="SUPFAM" id="SSF103473">
    <property type="entry name" value="MFS general substrate transporter"/>
    <property type="match status" value="1"/>
</dbReference>
<feature type="transmembrane region" description="Helical" evidence="6">
    <location>
        <begin position="119"/>
        <end position="137"/>
    </location>
</feature>
<proteinExistence type="predicted"/>
<evidence type="ECO:0000256" key="5">
    <source>
        <dbReference type="ARBA" id="ARBA00023136"/>
    </source>
</evidence>
<dbReference type="RefSeq" id="WP_197679217.1">
    <property type="nucleotide sequence ID" value="NZ_LT629688.1"/>
</dbReference>
<dbReference type="AlphaFoldDB" id="A0A1G6VPQ6"/>
<dbReference type="Proteomes" id="UP000198546">
    <property type="component" value="Chromosome i"/>
</dbReference>
<keyword evidence="4 6" id="KW-1133">Transmembrane helix</keyword>
<organism evidence="8 9">
    <name type="scientific">Auraticoccus monumenti</name>
    <dbReference type="NCBI Taxonomy" id="675864"/>
    <lineage>
        <taxon>Bacteria</taxon>
        <taxon>Bacillati</taxon>
        <taxon>Actinomycetota</taxon>
        <taxon>Actinomycetes</taxon>
        <taxon>Propionibacteriales</taxon>
        <taxon>Propionibacteriaceae</taxon>
        <taxon>Auraticoccus</taxon>
    </lineage>
</organism>
<dbReference type="InterPro" id="IPR052983">
    <property type="entry name" value="MFS_Riboflavin_Transporter"/>
</dbReference>
<feature type="transmembrane region" description="Helical" evidence="6">
    <location>
        <begin position="87"/>
        <end position="113"/>
    </location>
</feature>
<protein>
    <submittedName>
        <fullName evidence="8">Cyanate permease</fullName>
    </submittedName>
</protein>
<evidence type="ECO:0000313" key="9">
    <source>
        <dbReference type="Proteomes" id="UP000198546"/>
    </source>
</evidence>
<name>A0A1G6VPQ6_9ACTN</name>
<keyword evidence="3 6" id="KW-0812">Transmembrane</keyword>
<dbReference type="Pfam" id="PF07690">
    <property type="entry name" value="MFS_1"/>
    <property type="match status" value="1"/>
</dbReference>
<evidence type="ECO:0000256" key="1">
    <source>
        <dbReference type="ARBA" id="ARBA00004651"/>
    </source>
</evidence>
<evidence type="ECO:0000313" key="8">
    <source>
        <dbReference type="EMBL" id="SDD55514.1"/>
    </source>
</evidence>
<feature type="transmembrane region" description="Helical" evidence="6">
    <location>
        <begin position="303"/>
        <end position="322"/>
    </location>
</feature>
<reference evidence="8 9" key="1">
    <citation type="submission" date="2016-10" db="EMBL/GenBank/DDBJ databases">
        <authorList>
            <person name="de Groot N.N."/>
        </authorList>
    </citation>
    <scope>NUCLEOTIDE SEQUENCE [LARGE SCALE GENOMIC DNA]</scope>
    <source>
        <strain evidence="8 9">MON 2.2</strain>
    </source>
</reference>
<dbReference type="EMBL" id="LT629688">
    <property type="protein sequence ID" value="SDD55514.1"/>
    <property type="molecule type" value="Genomic_DNA"/>
</dbReference>
<dbReference type="PANTHER" id="PTHR43385">
    <property type="entry name" value="RIBOFLAVIN TRANSPORTER RIBJ"/>
    <property type="match status" value="1"/>
</dbReference>
<evidence type="ECO:0000256" key="4">
    <source>
        <dbReference type="ARBA" id="ARBA00022989"/>
    </source>
</evidence>
<feature type="transmembrane region" description="Helical" evidence="6">
    <location>
        <begin position="365"/>
        <end position="384"/>
    </location>
</feature>
<dbReference type="GO" id="GO:0022857">
    <property type="term" value="F:transmembrane transporter activity"/>
    <property type="evidence" value="ECO:0007669"/>
    <property type="project" value="InterPro"/>
</dbReference>
<feature type="transmembrane region" description="Helical" evidence="6">
    <location>
        <begin position="328"/>
        <end position="353"/>
    </location>
</feature>
<keyword evidence="9" id="KW-1185">Reference proteome</keyword>
<accession>A0A1G6VPQ6</accession>
<feature type="transmembrane region" description="Helical" evidence="6">
    <location>
        <begin position="390"/>
        <end position="411"/>
    </location>
</feature>
<feature type="domain" description="Major facilitator superfamily (MFS) profile" evidence="7">
    <location>
        <begin position="16"/>
        <end position="421"/>
    </location>
</feature>
<sequence length="423" mass="42610">MPTSRTHRRLPGWLTWLLLVGSGGVLSVVTAPGQTAGLSVFTDPLLVQLDTTRTALSASYLVGTLVGAAAQPFIGRGLDRFGAPRTLAVIVVAFAAVLVGLSVVGSVAGLTLGYVGVRMLGQGALGLAATTAVARAVTHRRGLALGVTGALGSAGISLAPVGLERLVTAVGMGPAWRWEAFAVVSVGLLATGVLTLALRHGQRPSNRSEAAAGPRPGAAPRSPAEPVWTLALAVRTSAFWVIAASLATSGMLSTALAFHQIALLGERGLSPLEASANFLPQTVTGLLATLATGALVDRVSPRWFVAVSMGSLAVALALVGLVTPGISAISYGLVLGVAGGALRGMEAATYVAYYGVRHIGTIRGVATSIGLASTALGPLLLSLGRDWAGGFAAPSLVLAVVPVAVGVAGLMMRAPVRPDRRTG</sequence>
<feature type="transmembrane region" description="Helical" evidence="6">
    <location>
        <begin position="175"/>
        <end position="198"/>
    </location>
</feature>
<dbReference type="InterPro" id="IPR011701">
    <property type="entry name" value="MFS"/>
</dbReference>
<comment type="subcellular location">
    <subcellularLocation>
        <location evidence="1">Cell membrane</location>
        <topology evidence="1">Multi-pass membrane protein</topology>
    </subcellularLocation>
</comment>
<dbReference type="PROSITE" id="PS50850">
    <property type="entry name" value="MFS"/>
    <property type="match status" value="1"/>
</dbReference>
<feature type="transmembrane region" description="Helical" evidence="6">
    <location>
        <begin position="238"/>
        <end position="258"/>
    </location>
</feature>
<dbReference type="GO" id="GO:0005886">
    <property type="term" value="C:plasma membrane"/>
    <property type="evidence" value="ECO:0007669"/>
    <property type="project" value="UniProtKB-SubCell"/>
</dbReference>
<feature type="transmembrane region" description="Helical" evidence="6">
    <location>
        <begin position="57"/>
        <end position="75"/>
    </location>
</feature>
<evidence type="ECO:0000259" key="7">
    <source>
        <dbReference type="PROSITE" id="PS50850"/>
    </source>
</evidence>
<gene>
    <name evidence="8" type="ORF">SAMN04489747_1221</name>
</gene>